<dbReference type="InterPro" id="IPR000914">
    <property type="entry name" value="SBP_5_dom"/>
</dbReference>
<sequence>MTAHTTGRASRWRRRTARTLAGLGAASILLAGLAPAANAEAQKPAIRVALLGDVDTMNPFLSVLWTSLEIMRLQYEPLVEWAAEDNTETPAIAESWEASDDAKEWTFHLEQGAKWSDGEPIVADDVIWTVEAIQGDDALKMANGSLVENIESISAPDAETVVMQLRDPQGANPGTDLPIVPSHVWSKIDDPAGFANDADAVGSGPFIVQSSSKTDGVVMTANPNYRHGIAPSGGVTWIPFKNSDAAVQALKTGELDMIGDLTVAQFEALEGIDGITTVSGAGRGYSSIAINPGATDIDGKPLGDGNPVLHDPVVRSAIIRAIDSKTLLDKVLGGHGAQATGEVPPLYPKFYWDVDPASLPLAFDPAAANKMLDDAGYEMGPNGLRLDKNGAPISLRLMGNSASSTHQQVADFVKPWLTDIGIEIKTTMLSAAQVNDESVLGRYDLYFTGWSMGPDPDFLMALNQCSSRPNADGSGATSESNWCSPEFDAMYAQMHSELDADKRAELMVGLQKLIYESASNNVLYYGDAFQAYRSDRFTDVQKQPAEGGVILAQNGPWGLYSATPLAAAPAGDGGSGAGATWWIVGGAAAVLLLGGVLFARRRATAADDRE</sequence>
<dbReference type="CDD" id="cd00995">
    <property type="entry name" value="PBP2_NikA_DppA_OppA_like"/>
    <property type="match status" value="1"/>
</dbReference>
<dbReference type="Gene3D" id="3.10.105.10">
    <property type="entry name" value="Dipeptide-binding Protein, Domain 3"/>
    <property type="match status" value="1"/>
</dbReference>
<feature type="signal peptide" evidence="6">
    <location>
        <begin position="1"/>
        <end position="36"/>
    </location>
</feature>
<evidence type="ECO:0000256" key="1">
    <source>
        <dbReference type="ARBA" id="ARBA00004196"/>
    </source>
</evidence>
<evidence type="ECO:0000256" key="5">
    <source>
        <dbReference type="SAM" id="Phobius"/>
    </source>
</evidence>
<dbReference type="Proteomes" id="UP001646141">
    <property type="component" value="Unassembled WGS sequence"/>
</dbReference>
<evidence type="ECO:0000256" key="2">
    <source>
        <dbReference type="ARBA" id="ARBA00005695"/>
    </source>
</evidence>
<dbReference type="RefSeq" id="WP_202381904.1">
    <property type="nucleotide sequence ID" value="NZ_BAAAMA010000002.1"/>
</dbReference>
<evidence type="ECO:0000313" key="8">
    <source>
        <dbReference type="EMBL" id="MBL3689842.1"/>
    </source>
</evidence>
<evidence type="ECO:0000256" key="6">
    <source>
        <dbReference type="SAM" id="SignalP"/>
    </source>
</evidence>
<accession>A0ABS1SNU4</accession>
<comment type="caution">
    <text evidence="8">The sequence shown here is derived from an EMBL/GenBank/DDBJ whole genome shotgun (WGS) entry which is preliminary data.</text>
</comment>
<dbReference type="InterPro" id="IPR039424">
    <property type="entry name" value="SBP_5"/>
</dbReference>
<feature type="chain" id="PRO_5047052574" evidence="6">
    <location>
        <begin position="37"/>
        <end position="610"/>
    </location>
</feature>
<dbReference type="PIRSF" id="PIRSF002741">
    <property type="entry name" value="MppA"/>
    <property type="match status" value="1"/>
</dbReference>
<gene>
    <name evidence="8" type="ORF">D3226_07690</name>
</gene>
<dbReference type="PANTHER" id="PTHR30290:SF10">
    <property type="entry name" value="PERIPLASMIC OLIGOPEPTIDE-BINDING PROTEIN-RELATED"/>
    <property type="match status" value="1"/>
</dbReference>
<evidence type="ECO:0000256" key="4">
    <source>
        <dbReference type="ARBA" id="ARBA00022729"/>
    </source>
</evidence>
<name>A0ABS1SNU4_9MICO</name>
<dbReference type="PANTHER" id="PTHR30290">
    <property type="entry name" value="PERIPLASMIC BINDING COMPONENT OF ABC TRANSPORTER"/>
    <property type="match status" value="1"/>
</dbReference>
<comment type="subcellular location">
    <subcellularLocation>
        <location evidence="1">Cell envelope</location>
    </subcellularLocation>
</comment>
<keyword evidence="5" id="KW-0472">Membrane</keyword>
<dbReference type="Pfam" id="PF00496">
    <property type="entry name" value="SBP_bac_5"/>
    <property type="match status" value="1"/>
</dbReference>
<reference evidence="8 9" key="1">
    <citation type="submission" date="2018-09" db="EMBL/GenBank/DDBJ databases">
        <title>Comparative genomics of Leucobacter spp.</title>
        <authorList>
            <person name="Reis A.C."/>
            <person name="Kolvenbach B.A."/>
            <person name="Corvini P.F.X."/>
            <person name="Nunes O.C."/>
        </authorList>
    </citation>
    <scope>NUCLEOTIDE SEQUENCE [LARGE SCALE GENOMIC DNA]</scope>
    <source>
        <strain evidence="8 9">L-1</strain>
    </source>
</reference>
<protein>
    <submittedName>
        <fullName evidence="8">ABC transporter substrate-binding protein</fullName>
    </submittedName>
</protein>
<dbReference type="EMBL" id="QYAD01000002">
    <property type="protein sequence ID" value="MBL3689842.1"/>
    <property type="molecule type" value="Genomic_DNA"/>
</dbReference>
<feature type="domain" description="Solute-binding protein family 5" evidence="7">
    <location>
        <begin position="89"/>
        <end position="462"/>
    </location>
</feature>
<dbReference type="InterPro" id="IPR006311">
    <property type="entry name" value="TAT_signal"/>
</dbReference>
<dbReference type="InterPro" id="IPR030678">
    <property type="entry name" value="Peptide/Ni-bd"/>
</dbReference>
<keyword evidence="5" id="KW-1133">Transmembrane helix</keyword>
<dbReference type="SUPFAM" id="SSF53850">
    <property type="entry name" value="Periplasmic binding protein-like II"/>
    <property type="match status" value="1"/>
</dbReference>
<comment type="similarity">
    <text evidence="2">Belongs to the bacterial solute-binding protein 5 family.</text>
</comment>
<feature type="transmembrane region" description="Helical" evidence="5">
    <location>
        <begin position="579"/>
        <end position="599"/>
    </location>
</feature>
<keyword evidence="3" id="KW-0813">Transport</keyword>
<dbReference type="PROSITE" id="PS51318">
    <property type="entry name" value="TAT"/>
    <property type="match status" value="1"/>
</dbReference>
<keyword evidence="5" id="KW-0812">Transmembrane</keyword>
<evidence type="ECO:0000259" key="7">
    <source>
        <dbReference type="Pfam" id="PF00496"/>
    </source>
</evidence>
<evidence type="ECO:0000313" key="9">
    <source>
        <dbReference type="Proteomes" id="UP001646141"/>
    </source>
</evidence>
<proteinExistence type="inferred from homology"/>
<keyword evidence="4 6" id="KW-0732">Signal</keyword>
<evidence type="ECO:0000256" key="3">
    <source>
        <dbReference type="ARBA" id="ARBA00022448"/>
    </source>
</evidence>
<keyword evidence="9" id="KW-1185">Reference proteome</keyword>
<dbReference type="Gene3D" id="3.40.190.10">
    <property type="entry name" value="Periplasmic binding protein-like II"/>
    <property type="match status" value="1"/>
</dbReference>
<organism evidence="8 9">
    <name type="scientific">Leucobacter chromiireducens subsp. chromiireducens</name>
    <dbReference type="NCBI Taxonomy" id="660067"/>
    <lineage>
        <taxon>Bacteria</taxon>
        <taxon>Bacillati</taxon>
        <taxon>Actinomycetota</taxon>
        <taxon>Actinomycetes</taxon>
        <taxon>Micrococcales</taxon>
        <taxon>Microbacteriaceae</taxon>
        <taxon>Leucobacter</taxon>
    </lineage>
</organism>